<sequence>MKISEILSFLTNDIHSTVFATNDKDGFPHTCVIDIMLCDDSSIYFLTSKGKDFYNRLNNQFFVSISGMKGDDTLSTVAVSVRGKVRELGSSLVKEVFRQNPYMEKIYPTSVSREMLTVFQLYEGEGEFFDLCRQPPFHQSFAFGGRKVAPVGYQILDSCNQCGKCRSVCPSSCIEVGSPFRITEENCIHCGTCYKTCPSDAIKKL</sequence>
<keyword evidence="3" id="KW-0479">Metal-binding</keyword>
<dbReference type="PROSITE" id="PS51379">
    <property type="entry name" value="4FE4S_FER_2"/>
    <property type="match status" value="2"/>
</dbReference>
<dbReference type="PANTHER" id="PTHR42859">
    <property type="entry name" value="OXIDOREDUCTASE"/>
    <property type="match status" value="1"/>
</dbReference>
<name>A0A4P6LT79_9FIRM</name>
<dbReference type="PROSITE" id="PS00198">
    <property type="entry name" value="4FE4S_FER_1"/>
    <property type="match status" value="1"/>
</dbReference>
<dbReference type="Gene3D" id="3.30.70.20">
    <property type="match status" value="1"/>
</dbReference>
<dbReference type="Proteomes" id="UP000289794">
    <property type="component" value="Chromosome"/>
</dbReference>
<evidence type="ECO:0000256" key="2">
    <source>
        <dbReference type="ARBA" id="ARBA00022485"/>
    </source>
</evidence>
<evidence type="ECO:0000259" key="7">
    <source>
        <dbReference type="PROSITE" id="PS51379"/>
    </source>
</evidence>
<dbReference type="AlphaFoldDB" id="A0A4P6LT79"/>
<feature type="domain" description="4Fe-4S ferredoxin-type" evidence="7">
    <location>
        <begin position="149"/>
        <end position="176"/>
    </location>
</feature>
<dbReference type="InterPro" id="IPR012349">
    <property type="entry name" value="Split_barrel_FMN-bd"/>
</dbReference>
<protein>
    <submittedName>
        <fullName evidence="8">Ferredoxin</fullName>
    </submittedName>
</protein>
<evidence type="ECO:0000256" key="6">
    <source>
        <dbReference type="ARBA" id="ARBA00023014"/>
    </source>
</evidence>
<proteinExistence type="predicted"/>
<dbReference type="Pfam" id="PF12800">
    <property type="entry name" value="Fer4_4"/>
    <property type="match status" value="1"/>
</dbReference>
<dbReference type="SUPFAM" id="SSF54862">
    <property type="entry name" value="4Fe-4S ferredoxins"/>
    <property type="match status" value="1"/>
</dbReference>
<dbReference type="PANTHER" id="PTHR42859:SF10">
    <property type="entry name" value="DIMETHYLSULFOXIDE REDUCTASE CHAIN B"/>
    <property type="match status" value="1"/>
</dbReference>
<accession>A0A4P6LT79</accession>
<dbReference type="RefSeq" id="WP_130179798.1">
    <property type="nucleotide sequence ID" value="NZ_CP035945.1"/>
</dbReference>
<evidence type="ECO:0000256" key="3">
    <source>
        <dbReference type="ARBA" id="ARBA00022723"/>
    </source>
</evidence>
<evidence type="ECO:0000256" key="1">
    <source>
        <dbReference type="ARBA" id="ARBA00022448"/>
    </source>
</evidence>
<feature type="domain" description="4Fe-4S ferredoxin-type" evidence="7">
    <location>
        <begin position="178"/>
        <end position="205"/>
    </location>
</feature>
<dbReference type="InterPro" id="IPR050294">
    <property type="entry name" value="RnfB_subfamily"/>
</dbReference>
<dbReference type="GO" id="GO:0051539">
    <property type="term" value="F:4 iron, 4 sulfur cluster binding"/>
    <property type="evidence" value="ECO:0007669"/>
    <property type="project" value="UniProtKB-KW"/>
</dbReference>
<keyword evidence="2" id="KW-0004">4Fe-4S</keyword>
<evidence type="ECO:0000256" key="5">
    <source>
        <dbReference type="ARBA" id="ARBA00023004"/>
    </source>
</evidence>
<evidence type="ECO:0000256" key="4">
    <source>
        <dbReference type="ARBA" id="ARBA00022982"/>
    </source>
</evidence>
<dbReference type="Pfam" id="PF01243">
    <property type="entry name" value="PNPOx_N"/>
    <property type="match status" value="1"/>
</dbReference>
<evidence type="ECO:0000313" key="8">
    <source>
        <dbReference type="EMBL" id="QBE95166.1"/>
    </source>
</evidence>
<dbReference type="Pfam" id="PF00037">
    <property type="entry name" value="Fer4"/>
    <property type="match status" value="1"/>
</dbReference>
<evidence type="ECO:0000313" key="9">
    <source>
        <dbReference type="Proteomes" id="UP000289794"/>
    </source>
</evidence>
<dbReference type="InterPro" id="IPR017900">
    <property type="entry name" value="4Fe4S_Fe_S_CS"/>
</dbReference>
<keyword evidence="5" id="KW-0408">Iron</keyword>
<gene>
    <name evidence="8" type="ORF">PMF13cell1_00669</name>
</gene>
<keyword evidence="4" id="KW-0249">Electron transport</keyword>
<dbReference type="KEGG" id="bpro:PMF13cell1_00669"/>
<dbReference type="InterPro" id="IPR011576">
    <property type="entry name" value="Pyridox_Oxase_N"/>
</dbReference>
<organism evidence="8 9">
    <name type="scientific">Blautia producta</name>
    <dbReference type="NCBI Taxonomy" id="33035"/>
    <lineage>
        <taxon>Bacteria</taxon>
        <taxon>Bacillati</taxon>
        <taxon>Bacillota</taxon>
        <taxon>Clostridia</taxon>
        <taxon>Lachnospirales</taxon>
        <taxon>Lachnospiraceae</taxon>
        <taxon>Blautia</taxon>
    </lineage>
</organism>
<reference evidence="8 9" key="1">
    <citation type="submission" date="2019-01" db="EMBL/GenBank/DDBJ databases">
        <title>PMF-metabolizing Aryl O-demethylase.</title>
        <authorList>
            <person name="Kim M."/>
        </authorList>
    </citation>
    <scope>NUCLEOTIDE SEQUENCE [LARGE SCALE GENOMIC DNA]</scope>
    <source>
        <strain evidence="8 9">PMF1</strain>
    </source>
</reference>
<dbReference type="Gene3D" id="2.30.110.10">
    <property type="entry name" value="Electron Transport, Fmn-binding Protein, Chain A"/>
    <property type="match status" value="1"/>
</dbReference>
<dbReference type="GO" id="GO:0046872">
    <property type="term" value="F:metal ion binding"/>
    <property type="evidence" value="ECO:0007669"/>
    <property type="project" value="UniProtKB-KW"/>
</dbReference>
<keyword evidence="6" id="KW-0411">Iron-sulfur</keyword>
<dbReference type="SUPFAM" id="SSF50475">
    <property type="entry name" value="FMN-binding split barrel"/>
    <property type="match status" value="1"/>
</dbReference>
<dbReference type="InterPro" id="IPR017896">
    <property type="entry name" value="4Fe4S_Fe-S-bd"/>
</dbReference>
<dbReference type="EMBL" id="CP035945">
    <property type="protein sequence ID" value="QBE95166.1"/>
    <property type="molecule type" value="Genomic_DNA"/>
</dbReference>
<keyword evidence="1" id="KW-0813">Transport</keyword>